<dbReference type="Gene3D" id="3.40.50.620">
    <property type="entry name" value="HUPs"/>
    <property type="match status" value="1"/>
</dbReference>
<dbReference type="RefSeq" id="WP_183591790.1">
    <property type="nucleotide sequence ID" value="NZ_JACHWR010000001.1"/>
</dbReference>
<dbReference type="AlphaFoldDB" id="A0A7W4Z1I6"/>
<evidence type="ECO:0000313" key="1">
    <source>
        <dbReference type="EMBL" id="MBB3041941.1"/>
    </source>
</evidence>
<evidence type="ECO:0000313" key="2">
    <source>
        <dbReference type="Proteomes" id="UP000589626"/>
    </source>
</evidence>
<protein>
    <submittedName>
        <fullName evidence="1">Asparagine synthase (Glutamine-hydrolyzing)</fullName>
        <ecNumber evidence="1">6.3.5.4</ecNumber>
    </submittedName>
</protein>
<dbReference type="InterPro" id="IPR029055">
    <property type="entry name" value="Ntn_hydrolases_N"/>
</dbReference>
<dbReference type="EC" id="6.3.5.4" evidence="1"/>
<organism evidence="1 2">
    <name type="scientific">Nocardioides soli</name>
    <dbReference type="NCBI Taxonomy" id="1036020"/>
    <lineage>
        <taxon>Bacteria</taxon>
        <taxon>Bacillati</taxon>
        <taxon>Actinomycetota</taxon>
        <taxon>Actinomycetes</taxon>
        <taxon>Propionibacteriales</taxon>
        <taxon>Nocardioidaceae</taxon>
        <taxon>Nocardioides</taxon>
    </lineage>
</organism>
<name>A0A7W4Z1I6_9ACTN</name>
<dbReference type="EMBL" id="JACHWR010000001">
    <property type="protein sequence ID" value="MBB3041941.1"/>
    <property type="molecule type" value="Genomic_DNA"/>
</dbReference>
<gene>
    <name evidence="1" type="ORF">FHU40_001742</name>
</gene>
<comment type="caution">
    <text evidence="1">The sequence shown here is derived from an EMBL/GenBank/DDBJ whole genome shotgun (WGS) entry which is preliminary data.</text>
</comment>
<keyword evidence="1" id="KW-0436">Ligase</keyword>
<sequence length="626" mass="66403">MTHLATLAGDVPGFAAFTTAGPGAAHLLAERVRAARGGWLVDLDDRSTAVVWGGPERSPEPGPDSSPTETWQVVLGATARTDERALTRADVRRLLGAGDAGSLLAEVIPPFAAAGWRPDDGCVTAVVDWLGFRHVYLATGPGWSGVSSSAAVLGGCVGDGLDRTAVLVQSQLGWQTGGRSLHSGVRKVGAGSRVALRAGGVRETVVVPSAARAAPTDGPPERAAADTVAEVVARFLDDHDDALLQLTGGLDSRILLGAIPRSRRPRVEALTLAVPGSPDAEIAGRLSRAEGMRHRVIDLDGLADLDPGEAHALTAAASRRVEGMADPLALASLLWAERGIGGRPRLAGLGGEVARGFYYFGPAVRLRVRPLLSTGLARWRMFPNESVEADALLPELGSVAPEVAAAEVHHELAAAHRSWWPATDEFYLWQRMQRWAGTLASATAYDRSTVNPMLSRRFIDLARCLGPGEKRSMRYLGRILLETDPALADIELDGRPTPRTYAEPTWANSWRLGRVQAQKVVGKARQRTSRTTRPPAGGEIMAAKVLAHWRADPADLSLLAGILRPDWLDRVVAGERSPAPSTVALMVNLSQAARGAMDQAGTSVSPQWASAGRVLGRSSARMAVRD</sequence>
<keyword evidence="2" id="KW-1185">Reference proteome</keyword>
<accession>A0A7W4Z1I6</accession>
<dbReference type="SUPFAM" id="SSF52402">
    <property type="entry name" value="Adenine nucleotide alpha hydrolases-like"/>
    <property type="match status" value="1"/>
</dbReference>
<dbReference type="InterPro" id="IPR014729">
    <property type="entry name" value="Rossmann-like_a/b/a_fold"/>
</dbReference>
<dbReference type="GO" id="GO:0004066">
    <property type="term" value="F:asparagine synthase (glutamine-hydrolyzing) activity"/>
    <property type="evidence" value="ECO:0007669"/>
    <property type="project" value="UniProtKB-EC"/>
</dbReference>
<dbReference type="Proteomes" id="UP000589626">
    <property type="component" value="Unassembled WGS sequence"/>
</dbReference>
<proteinExistence type="predicted"/>
<reference evidence="1 2" key="1">
    <citation type="submission" date="2020-08" db="EMBL/GenBank/DDBJ databases">
        <title>Sequencing the genomes of 1000 actinobacteria strains.</title>
        <authorList>
            <person name="Klenk H.-P."/>
        </authorList>
    </citation>
    <scope>NUCLEOTIDE SEQUENCE [LARGE SCALE GENOMIC DNA]</scope>
    <source>
        <strain evidence="1 2">DSM 105498</strain>
    </source>
</reference>
<dbReference type="SUPFAM" id="SSF56235">
    <property type="entry name" value="N-terminal nucleophile aminohydrolases (Ntn hydrolases)"/>
    <property type="match status" value="1"/>
</dbReference>